<dbReference type="RefSeq" id="WP_146064167.1">
    <property type="nucleotide sequence ID" value="NZ_FNVD01000001.1"/>
</dbReference>
<dbReference type="Proteomes" id="UP000236742">
    <property type="component" value="Unassembled WGS sequence"/>
</dbReference>
<proteinExistence type="predicted"/>
<keyword evidence="2" id="KW-1185">Reference proteome</keyword>
<reference evidence="1 2" key="1">
    <citation type="submission" date="2016-10" db="EMBL/GenBank/DDBJ databases">
        <authorList>
            <person name="de Groot N.N."/>
        </authorList>
    </citation>
    <scope>NUCLEOTIDE SEQUENCE [LARGE SCALE GENOMIC DNA]</scope>
    <source>
        <strain evidence="1 2">DSM 23413</strain>
    </source>
</reference>
<accession>A0A1H5SH70</accession>
<dbReference type="OrthoDB" id="7473960at2"/>
<dbReference type="EMBL" id="FNVD01000001">
    <property type="protein sequence ID" value="SEF49972.1"/>
    <property type="molecule type" value="Genomic_DNA"/>
</dbReference>
<gene>
    <name evidence="1" type="ORF">SAMN05421751_101530</name>
</gene>
<dbReference type="AlphaFoldDB" id="A0A1H5SH70"/>
<sequence length="79" mass="9392">MSDLDDWLETLKQMRDEARLQLHLGTKEAQEEWEELMKEWVKFAREAQLEKSAEEVGEAARELGLRLKAAFDRMRKREG</sequence>
<evidence type="ECO:0000313" key="1">
    <source>
        <dbReference type="EMBL" id="SEF49972.1"/>
    </source>
</evidence>
<evidence type="ECO:0000313" key="2">
    <source>
        <dbReference type="Proteomes" id="UP000236742"/>
    </source>
</evidence>
<protein>
    <recommendedName>
        <fullName evidence="3">PH domain-containing protein</fullName>
    </recommendedName>
</protein>
<name>A0A1H5SH70_9RHOB</name>
<evidence type="ECO:0008006" key="3">
    <source>
        <dbReference type="Google" id="ProtNLM"/>
    </source>
</evidence>
<organism evidence="1 2">
    <name type="scientific">Jhaorihella thermophila</name>
    <dbReference type="NCBI Taxonomy" id="488547"/>
    <lineage>
        <taxon>Bacteria</taxon>
        <taxon>Pseudomonadati</taxon>
        <taxon>Pseudomonadota</taxon>
        <taxon>Alphaproteobacteria</taxon>
        <taxon>Rhodobacterales</taxon>
        <taxon>Paracoccaceae</taxon>
        <taxon>Jhaorihella</taxon>
    </lineage>
</organism>